<dbReference type="STRING" id="258533.BN977_00641"/>
<keyword evidence="2" id="KW-1185">Reference proteome</keyword>
<evidence type="ECO:0000313" key="2">
    <source>
        <dbReference type="Proteomes" id="UP000028870"/>
    </source>
</evidence>
<sequence length="443" mass="47069">MVDATAAAHLDPVEAAHLDPVEAAHLDPVEASPIAIRPQPLGAFPLPLGYLLIPAGPDTEDARTALLAGRLPADWPPALRAHQLVAAGQRDAAIEALTVSPADSPDPVALYNRFVLAPDTVDADELRGLLGEFAALVDVIQFVIGRTDTPPPTDGADGELAVAVLSTQAGHALARNEPERAITLLNQAISLAGSVSPALTGLLRGAVAAVYRDQGDDSCVAHLTEALADLDAADGLRVERAELHLYLAGALHEQADDRPELLTAAVPHYHSALQLIKREDAPTIWAAAHSGLATAYLTMPMTEASGQLRLGVAAQSLRAALTVYTRDTHLREWASVQLNLANSLVYTPSKHQRDNLVEAVEIYESVLQTRDRATDPLGRARVLANQGNVLAHLGMFDDAKAKLYEARFLFEELGDNDSVRTVRGILDEIARQGVLSSTETGSS</sequence>
<comment type="caution">
    <text evidence="1">The sequence shown here is derived from an EMBL/GenBank/DDBJ whole genome shotgun (WGS) entry which is preliminary data.</text>
</comment>
<dbReference type="Gene3D" id="1.25.40.10">
    <property type="entry name" value="Tetratricopeptide repeat domain"/>
    <property type="match status" value="2"/>
</dbReference>
<reference evidence="1" key="1">
    <citation type="submission" date="2014-03" db="EMBL/GenBank/DDBJ databases">
        <title>Draft Genome Sequence of Mycobacterium cosmeticum DSM 44829.</title>
        <authorList>
            <person name="Croce O."/>
            <person name="Robert C."/>
            <person name="Raoult D."/>
            <person name="Drancourt M."/>
        </authorList>
    </citation>
    <scope>NUCLEOTIDE SEQUENCE [LARGE SCALE GENOMIC DNA]</scope>
    <source>
        <strain evidence="1">DSM 44829</strain>
    </source>
</reference>
<dbReference type="AlphaFoldDB" id="W9BH06"/>
<gene>
    <name evidence="1" type="ORF">BN977_00641</name>
</gene>
<protein>
    <submittedName>
        <fullName evidence="1">ATPase</fullName>
    </submittedName>
</protein>
<dbReference type="eggNOG" id="COG0457">
    <property type="taxonomic scope" value="Bacteria"/>
</dbReference>
<dbReference type="EMBL" id="CCBB010000001">
    <property type="protein sequence ID" value="CDO05865.1"/>
    <property type="molecule type" value="Genomic_DNA"/>
</dbReference>
<evidence type="ECO:0000313" key="1">
    <source>
        <dbReference type="EMBL" id="CDO05865.1"/>
    </source>
</evidence>
<reference evidence="1" key="2">
    <citation type="submission" date="2014-03" db="EMBL/GenBank/DDBJ databases">
        <authorList>
            <person name="Urmite Genomes"/>
        </authorList>
    </citation>
    <scope>NUCLEOTIDE SEQUENCE</scope>
    <source>
        <strain evidence="1">DSM 44829</strain>
    </source>
</reference>
<dbReference type="RefSeq" id="WP_234709492.1">
    <property type="nucleotide sequence ID" value="NZ_CCBB010000001.1"/>
</dbReference>
<organism evidence="1 2">
    <name type="scientific">Mycolicibacterium cosmeticum</name>
    <dbReference type="NCBI Taxonomy" id="258533"/>
    <lineage>
        <taxon>Bacteria</taxon>
        <taxon>Bacillati</taxon>
        <taxon>Actinomycetota</taxon>
        <taxon>Actinomycetes</taxon>
        <taxon>Mycobacteriales</taxon>
        <taxon>Mycobacteriaceae</taxon>
        <taxon>Mycolicibacterium</taxon>
    </lineage>
</organism>
<accession>W9BH06</accession>
<dbReference type="Proteomes" id="UP000028870">
    <property type="component" value="Unassembled WGS sequence"/>
</dbReference>
<dbReference type="SUPFAM" id="SSF48452">
    <property type="entry name" value="TPR-like"/>
    <property type="match status" value="1"/>
</dbReference>
<proteinExistence type="predicted"/>
<name>W9BH06_MYCCO</name>
<dbReference type="InterPro" id="IPR011990">
    <property type="entry name" value="TPR-like_helical_dom_sf"/>
</dbReference>